<evidence type="ECO:0000313" key="4">
    <source>
        <dbReference type="Proteomes" id="UP000077115"/>
    </source>
</evidence>
<dbReference type="Proteomes" id="UP000077115">
    <property type="component" value="Unassembled WGS sequence"/>
</dbReference>
<dbReference type="Gene3D" id="1.20.5.340">
    <property type="match status" value="1"/>
</dbReference>
<sequence>MDLGKKHTLTEDEAAYLRSLVDARRKTPGGSTSEMESRRVAELENSLRETSSDLTKVQAKVRQWAKASKHNQEGRILAEACQKTTMQELAQVRIQLEKSKESEAILRKRLEDTRKTQSQHADLMPRVMEQEKSLDAKEAQIGNLQVSLTAAQNRISDFEQTMQDAYVTVDALEQETTTLQDQLNEKSRQIQSYEERIDQLDKETKTLLQKNGSSQAELISLKKTNTQLQTTLTAAVAKAKTIEIELTRTKEQLENAVISKSTDNEPSRTKSSPDNADDADSDADTEADTSMGTTLTPSERSLPTSSRNGNPASSSPHALIMASERKLNRDSKEFHIKVGDLQMENASLVSSNAKLQQELISANEALSNLTEAHQMLQINHQELQWNHEEACERFQLYKERSKNPNSADEKDTTEETTQLKANIKDLEKELSLSKSALEVAEKKMLELEHSVETLTVTQKSMAVPSATTDASVERNLVPTDSTDANTQVSTLPVESKTENTKLSKQHAVEMTKAQFRIDELEKHIADAKKWNEQDALRWKEDVFRLEDLNDQNLERLDTLEEELFQKSQLVLKLEEKLDLASIELDRLNSEMANVERGAKTSENTTDDHVSESDSLKAEIETLRNEIDSLQSQLDENRMTSISYIEQLSTKDAQFSEIESMLQESEAQLDQSLANLKVRETELAQLQQQLDEVTRAHDSEYAHIKGQHLEATRQSEILSEKVATHTKHSESLQQSLDQGQVYITELETKLQSEINSVEQLRSQITALQQKAEAASTNVSRSLDDASSSAKTSTLDAGNTVSSTEIAEKERQISELTSRITQLEKRIRELSGDLAEVTAANHTAFADIDALKAKLAQAQTERDALENENQEHASHIKSIMMDANAREQHIRHLTGQLEENTKSVGELDELHGQIKSRDEQITVFQQDIAEHKMTLSDLTSQLKDRDEQITVLNQSILEHETSLKHLTSQIQERDTQVEALNAAHKERAILPVAVETPEPDPAVALHLSTIDELKSQLDTKDQHISHASKQLEDLALAKAEVEAGAAAYATRVQELETKLATVHDEKAAQETTTRSVALPTDPNLTQLVDDLKAELEDRDNTIELLEQSLQQIQTKEEELLSQLQQNMNAANPDEAIQAELQQVRQQLDLINSELTDKENAIVTLKQDLDMQSSINGDNVKMIETYEIEILSLRSAVNAHGPKDGKESEVETLHAELAKSYEKIAALQSSIADSEEDIKKLQAMVSQAQMRIEELENDNTQYLTKISKLGERLAQADAQRRQTLDPTAQQATAAILKASQQQADDFTATIEELNVEVKNAYDLEEEKHGLQRKYQQMATQLEELKQGK</sequence>
<feature type="region of interest" description="Disordered" evidence="2">
    <location>
        <begin position="255"/>
        <end position="316"/>
    </location>
</feature>
<feature type="region of interest" description="Disordered" evidence="2">
    <location>
        <begin position="773"/>
        <end position="801"/>
    </location>
</feature>
<feature type="coiled-coil region" evidence="1">
    <location>
        <begin position="804"/>
        <end position="873"/>
    </location>
</feature>
<feature type="coiled-coil region" evidence="1">
    <location>
        <begin position="1293"/>
        <end position="1344"/>
    </location>
</feature>
<dbReference type="EMBL" id="DS022310">
    <property type="protein sequence ID" value="OAJ43511.1"/>
    <property type="molecule type" value="Genomic_DNA"/>
</dbReference>
<evidence type="ECO:0000313" key="3">
    <source>
        <dbReference type="EMBL" id="OAJ43511.1"/>
    </source>
</evidence>
<feature type="compositionally biased region" description="Acidic residues" evidence="2">
    <location>
        <begin position="275"/>
        <end position="287"/>
    </location>
</feature>
<feature type="coiled-coil region" evidence="1">
    <location>
        <begin position="1221"/>
        <end position="1269"/>
    </location>
</feature>
<dbReference type="OrthoDB" id="2441647at2759"/>
<dbReference type="VEuPathDB" id="FungiDB:BDEG_26868"/>
<dbReference type="Gene3D" id="1.10.287.1490">
    <property type="match status" value="2"/>
</dbReference>
<feature type="coiled-coil region" evidence="1">
    <location>
        <begin position="134"/>
        <end position="210"/>
    </location>
</feature>
<evidence type="ECO:0000256" key="1">
    <source>
        <dbReference type="SAM" id="Coils"/>
    </source>
</evidence>
<feature type="coiled-coil region" evidence="1">
    <location>
        <begin position="1050"/>
        <end position="1165"/>
    </location>
</feature>
<dbReference type="PANTHER" id="PTHR43941:SF1">
    <property type="entry name" value="STRUCTURAL MAINTENANCE OF CHROMOSOMES PROTEIN 2"/>
    <property type="match status" value="1"/>
</dbReference>
<evidence type="ECO:0000256" key="2">
    <source>
        <dbReference type="SAM" id="MobiDB-lite"/>
    </source>
</evidence>
<reference evidence="3 4" key="2">
    <citation type="submission" date="2016-05" db="EMBL/GenBank/DDBJ databases">
        <title>Lineage-specific infection strategies underlie the spectrum of fungal disease in amphibians.</title>
        <authorList>
            <person name="Cuomo C.A."/>
            <person name="Farrer R.A."/>
            <person name="James T."/>
            <person name="Longcore J."/>
            <person name="Birren B."/>
        </authorList>
    </citation>
    <scope>NUCLEOTIDE SEQUENCE [LARGE SCALE GENOMIC DNA]</scope>
    <source>
        <strain evidence="3 4">JEL423</strain>
    </source>
</reference>
<accession>A0A177WVL7</accession>
<feature type="region of interest" description="Disordered" evidence="2">
    <location>
        <begin position="20"/>
        <end position="39"/>
    </location>
</feature>
<feature type="compositionally biased region" description="Polar residues" evidence="2">
    <location>
        <begin position="291"/>
        <end position="316"/>
    </location>
</feature>
<organism evidence="3 4">
    <name type="scientific">Batrachochytrium dendrobatidis (strain JEL423)</name>
    <dbReference type="NCBI Taxonomy" id="403673"/>
    <lineage>
        <taxon>Eukaryota</taxon>
        <taxon>Fungi</taxon>
        <taxon>Fungi incertae sedis</taxon>
        <taxon>Chytridiomycota</taxon>
        <taxon>Chytridiomycota incertae sedis</taxon>
        <taxon>Chytridiomycetes</taxon>
        <taxon>Rhizophydiales</taxon>
        <taxon>Rhizophydiales incertae sedis</taxon>
        <taxon>Batrachochytrium</taxon>
    </lineage>
</organism>
<proteinExistence type="predicted"/>
<protein>
    <submittedName>
        <fullName evidence="3">Uncharacterized protein</fullName>
    </submittedName>
</protein>
<gene>
    <name evidence="3" type="ORF">BDEG_26868</name>
</gene>
<name>A0A177WVL7_BATDL</name>
<dbReference type="PANTHER" id="PTHR43941">
    <property type="entry name" value="STRUCTURAL MAINTENANCE OF CHROMOSOMES PROTEIN 2"/>
    <property type="match status" value="1"/>
</dbReference>
<feature type="coiled-coil region" evidence="1">
    <location>
        <begin position="542"/>
        <end position="695"/>
    </location>
</feature>
<keyword evidence="1" id="KW-0175">Coiled coil</keyword>
<feature type="coiled-coil region" evidence="1">
    <location>
        <begin position="409"/>
        <end position="457"/>
    </location>
</feature>
<reference evidence="3 4" key="1">
    <citation type="submission" date="2006-10" db="EMBL/GenBank/DDBJ databases">
        <title>The Genome Sequence of Batrachochytrium dendrobatidis JEL423.</title>
        <authorList>
            <consortium name="The Broad Institute Genome Sequencing Platform"/>
            <person name="Birren B."/>
            <person name="Lander E."/>
            <person name="Galagan J."/>
            <person name="Cuomo C."/>
            <person name="Devon K."/>
            <person name="Jaffe D."/>
            <person name="Butler J."/>
            <person name="Alvarez P."/>
            <person name="Gnerre S."/>
            <person name="Grabherr M."/>
            <person name="Kleber M."/>
            <person name="Mauceli E."/>
            <person name="Brockman W."/>
            <person name="Young S."/>
            <person name="LaButti K."/>
            <person name="Sykes S."/>
            <person name="DeCaprio D."/>
            <person name="Crawford M."/>
            <person name="Koehrsen M."/>
            <person name="Engels R."/>
            <person name="Montgomery P."/>
            <person name="Pearson M."/>
            <person name="Howarth C."/>
            <person name="Larson L."/>
            <person name="White J."/>
            <person name="O'Leary S."/>
            <person name="Kodira C."/>
            <person name="Zeng Q."/>
            <person name="Yandava C."/>
            <person name="Alvarado L."/>
            <person name="Longcore J."/>
            <person name="James T."/>
        </authorList>
    </citation>
    <scope>NUCLEOTIDE SEQUENCE [LARGE SCALE GENOMIC DNA]</scope>
    <source>
        <strain evidence="3 4">JEL423</strain>
    </source>
</reference>